<gene>
    <name evidence="1" type="ORF">V8Q02_26165</name>
</gene>
<protein>
    <submittedName>
        <fullName evidence="1">Uncharacterized protein</fullName>
    </submittedName>
</protein>
<name>A0ABU8CRI7_9HYPH</name>
<evidence type="ECO:0000313" key="1">
    <source>
        <dbReference type="EMBL" id="MEI1251458.1"/>
    </source>
</evidence>
<proteinExistence type="predicted"/>
<comment type="caution">
    <text evidence="1">The sequence shown here is derived from an EMBL/GenBank/DDBJ whole genome shotgun (WGS) entry which is preliminary data.</text>
</comment>
<accession>A0ABU8CRI7</accession>
<evidence type="ECO:0000313" key="2">
    <source>
        <dbReference type="Proteomes" id="UP001531129"/>
    </source>
</evidence>
<reference evidence="1 2" key="1">
    <citation type="submission" date="2024-01" db="EMBL/GenBank/DDBJ databases">
        <title>Draft genome sequences of three bacterial strains isolated from Acacia saligna represent a potential new species within the genus Rhizobium.</title>
        <authorList>
            <person name="Tambong J.T."/>
            <person name="Mnasri B."/>
        </authorList>
    </citation>
    <scope>NUCLEOTIDE SEQUENCE [LARGE SCALE GENOMIC DNA]</scope>
    <source>
        <strain evidence="1 2">1AS12I</strain>
    </source>
</reference>
<sequence>MRQQNRKTAITTSIFIACLSFLLQHNVESAKNLAPKRILPGTARDRGPLGGINVRHNLMACFRTVTGLLMREMFKRFSTGSAAATPDFWSDADVGDISTAARSLYGQHAKTAAAWCALCARYDGRSGDFTFWIGVFKHLGTEEIVDFQNQRE</sequence>
<dbReference type="PROSITE" id="PS51257">
    <property type="entry name" value="PROKAR_LIPOPROTEIN"/>
    <property type="match status" value="1"/>
</dbReference>
<organism evidence="1 2">
    <name type="scientific">Rhizobium aouanii</name>
    <dbReference type="NCBI Taxonomy" id="3118145"/>
    <lineage>
        <taxon>Bacteria</taxon>
        <taxon>Pseudomonadati</taxon>
        <taxon>Pseudomonadota</taxon>
        <taxon>Alphaproteobacteria</taxon>
        <taxon>Hyphomicrobiales</taxon>
        <taxon>Rhizobiaceae</taxon>
        <taxon>Rhizobium/Agrobacterium group</taxon>
        <taxon>Rhizobium</taxon>
    </lineage>
</organism>
<keyword evidence="2" id="KW-1185">Reference proteome</keyword>
<dbReference type="Proteomes" id="UP001531129">
    <property type="component" value="Unassembled WGS sequence"/>
</dbReference>
<dbReference type="EMBL" id="JBAMYC010000016">
    <property type="protein sequence ID" value="MEI1251458.1"/>
    <property type="molecule type" value="Genomic_DNA"/>
</dbReference>
<dbReference type="RefSeq" id="WP_335914718.1">
    <property type="nucleotide sequence ID" value="NZ_JBAMYC010000016.1"/>
</dbReference>